<evidence type="ECO:0000256" key="3">
    <source>
        <dbReference type="ARBA" id="ARBA00022989"/>
    </source>
</evidence>
<keyword evidence="4 5" id="KW-0472">Membrane</keyword>
<reference evidence="6 7" key="1">
    <citation type="journal article" date="2008" name="Nature">
        <title>The Trichoplax genome and the nature of placozoans.</title>
        <authorList>
            <person name="Srivastava M."/>
            <person name="Begovic E."/>
            <person name="Chapman J."/>
            <person name="Putnam N.H."/>
            <person name="Hellsten U."/>
            <person name="Kawashima T."/>
            <person name="Kuo A."/>
            <person name="Mitros T."/>
            <person name="Salamov A."/>
            <person name="Carpenter M.L."/>
            <person name="Signorovitch A.Y."/>
            <person name="Moreno M.A."/>
            <person name="Kamm K."/>
            <person name="Grimwood J."/>
            <person name="Schmutz J."/>
            <person name="Shapiro H."/>
            <person name="Grigoriev I.V."/>
            <person name="Buss L.W."/>
            <person name="Schierwater B."/>
            <person name="Dellaporta S.L."/>
            <person name="Rokhsar D.S."/>
        </authorList>
    </citation>
    <scope>NUCLEOTIDE SEQUENCE [LARGE SCALE GENOMIC DNA]</scope>
    <source>
        <strain evidence="6 7">Grell-BS-1999</strain>
    </source>
</reference>
<dbReference type="GeneID" id="6755246"/>
<keyword evidence="3 5" id="KW-1133">Transmembrane helix</keyword>
<name>B3S2M6_TRIAD</name>
<dbReference type="InterPro" id="IPR019537">
    <property type="entry name" value="TMEM65"/>
</dbReference>
<dbReference type="PANTHER" id="PTHR21706:SF15">
    <property type="entry name" value="TRANSMEMBRANE PROTEIN 65"/>
    <property type="match status" value="1"/>
</dbReference>
<dbReference type="Pfam" id="PF10507">
    <property type="entry name" value="TMEM65"/>
    <property type="match status" value="1"/>
</dbReference>
<feature type="transmembrane region" description="Helical" evidence="5">
    <location>
        <begin position="138"/>
        <end position="161"/>
    </location>
</feature>
<feature type="transmembrane region" description="Helical" evidence="5">
    <location>
        <begin position="222"/>
        <end position="245"/>
    </location>
</feature>
<dbReference type="PhylomeDB" id="B3S2M6"/>
<evidence type="ECO:0000256" key="2">
    <source>
        <dbReference type="ARBA" id="ARBA00022692"/>
    </source>
</evidence>
<dbReference type="STRING" id="10228.B3S2M6"/>
<dbReference type="AlphaFoldDB" id="B3S2M6"/>
<keyword evidence="7" id="KW-1185">Reference proteome</keyword>
<evidence type="ECO:0000256" key="1">
    <source>
        <dbReference type="ARBA" id="ARBA00004141"/>
    </source>
</evidence>
<dbReference type="GO" id="GO:0005739">
    <property type="term" value="C:mitochondrion"/>
    <property type="evidence" value="ECO:0000318"/>
    <property type="project" value="GO_Central"/>
</dbReference>
<dbReference type="RefSeq" id="XP_002114355.1">
    <property type="nucleotide sequence ID" value="XM_002114319.1"/>
</dbReference>
<dbReference type="OrthoDB" id="430821at2759"/>
<protein>
    <recommendedName>
        <fullName evidence="8">Transmembrane protein 65</fullName>
    </recommendedName>
</protein>
<comment type="subcellular location">
    <subcellularLocation>
        <location evidence="1">Membrane</location>
        <topology evidence="1">Multi-pass membrane protein</topology>
    </subcellularLocation>
</comment>
<evidence type="ECO:0000256" key="5">
    <source>
        <dbReference type="SAM" id="Phobius"/>
    </source>
</evidence>
<dbReference type="HOGENOM" id="CLU_075402_3_0_1"/>
<dbReference type="InParanoid" id="B3S2M6"/>
<dbReference type="Proteomes" id="UP000009022">
    <property type="component" value="Unassembled WGS sequence"/>
</dbReference>
<dbReference type="eggNOG" id="KOG4619">
    <property type="taxonomic scope" value="Eukaryota"/>
</dbReference>
<evidence type="ECO:0000313" key="6">
    <source>
        <dbReference type="EMBL" id="EDV23445.1"/>
    </source>
</evidence>
<dbReference type="PANTHER" id="PTHR21706">
    <property type="entry name" value="TRANSMEMBRANE PROTEIN 65"/>
    <property type="match status" value="1"/>
</dbReference>
<dbReference type="EMBL" id="DS985247">
    <property type="protein sequence ID" value="EDV23445.1"/>
    <property type="molecule type" value="Genomic_DNA"/>
</dbReference>
<dbReference type="OMA" id="CNLGTHP"/>
<dbReference type="CTD" id="6755246"/>
<sequence>MNKVFGKHRILNPIWKTALLPCQSLQKDPLRRIYYHHRDSKVKVDQNQPFHRPYSSGFVVNRYRQFRGDDNFLTENEATAFIMQLHSREREILLRSLLPVVGRKPGSLKDLAIQLTQQERAIARQHYIKPTVPSLRKLLLVAANSGIPFIAFGFLDNVIMITAGEYIEFKVGAVLTISTMAAAGLGNMVSDVAGLCFVGYIEGLTSKMQLTMAQLSAEEKKLWQTVLFTNLGRTVGVLIGCLLGLSPLLFYSHQKDHDTVTESSLATDD</sequence>
<feature type="transmembrane region" description="Helical" evidence="5">
    <location>
        <begin position="173"/>
        <end position="201"/>
    </location>
</feature>
<accession>B3S2M6</accession>
<evidence type="ECO:0000313" key="7">
    <source>
        <dbReference type="Proteomes" id="UP000009022"/>
    </source>
</evidence>
<dbReference type="GO" id="GO:0016020">
    <property type="term" value="C:membrane"/>
    <property type="evidence" value="ECO:0007669"/>
    <property type="project" value="UniProtKB-SubCell"/>
</dbReference>
<dbReference type="KEGG" id="tad:TRIADDRAFT_58081"/>
<organism evidence="6 7">
    <name type="scientific">Trichoplax adhaerens</name>
    <name type="common">Trichoplax reptans</name>
    <dbReference type="NCBI Taxonomy" id="10228"/>
    <lineage>
        <taxon>Eukaryota</taxon>
        <taxon>Metazoa</taxon>
        <taxon>Placozoa</taxon>
        <taxon>Uniplacotomia</taxon>
        <taxon>Trichoplacea</taxon>
        <taxon>Trichoplacidae</taxon>
        <taxon>Trichoplax</taxon>
    </lineage>
</organism>
<evidence type="ECO:0008006" key="8">
    <source>
        <dbReference type="Google" id="ProtNLM"/>
    </source>
</evidence>
<evidence type="ECO:0000256" key="4">
    <source>
        <dbReference type="ARBA" id="ARBA00023136"/>
    </source>
</evidence>
<keyword evidence="2 5" id="KW-0812">Transmembrane</keyword>
<proteinExistence type="predicted"/>
<gene>
    <name evidence="6" type="ORF">TRIADDRAFT_58081</name>
</gene>